<dbReference type="AlphaFoldDB" id="A0A5C3EJX5"/>
<keyword evidence="6" id="KW-1185">Reference proteome</keyword>
<feature type="compositionally biased region" description="Acidic residues" evidence="3">
    <location>
        <begin position="441"/>
        <end position="476"/>
    </location>
</feature>
<feature type="compositionally biased region" description="Polar residues" evidence="3">
    <location>
        <begin position="343"/>
        <end position="358"/>
    </location>
</feature>
<gene>
    <name evidence="5" type="ORF">UTRI_06262_B</name>
</gene>
<evidence type="ECO:0000313" key="6">
    <source>
        <dbReference type="Proteomes" id="UP000324022"/>
    </source>
</evidence>
<feature type="compositionally biased region" description="Low complexity" evidence="3">
    <location>
        <begin position="68"/>
        <end position="87"/>
    </location>
</feature>
<dbReference type="PANTHER" id="PTHR14140:SF27">
    <property type="entry name" value="OS04G0289800 PROTEIN"/>
    <property type="match status" value="1"/>
</dbReference>
<evidence type="ECO:0000313" key="5">
    <source>
        <dbReference type="EMBL" id="SPO29956.1"/>
    </source>
</evidence>
<feature type="compositionally biased region" description="Low complexity" evidence="3">
    <location>
        <begin position="527"/>
        <end position="540"/>
    </location>
</feature>
<dbReference type="SMART" id="SM00466">
    <property type="entry name" value="SRA"/>
    <property type="match status" value="1"/>
</dbReference>
<comment type="subcellular location">
    <subcellularLocation>
        <location evidence="2">Nucleus</location>
    </subcellularLocation>
</comment>
<feature type="compositionally biased region" description="Low complexity" evidence="3">
    <location>
        <begin position="134"/>
        <end position="155"/>
    </location>
</feature>
<evidence type="ECO:0000256" key="1">
    <source>
        <dbReference type="ARBA" id="ARBA00023242"/>
    </source>
</evidence>
<dbReference type="PANTHER" id="PTHR14140">
    <property type="entry name" value="E3 UBIQUITIN-PROTEIN LIGASE UHRF-RELATED"/>
    <property type="match status" value="1"/>
</dbReference>
<feature type="region of interest" description="Disordered" evidence="3">
    <location>
        <begin position="496"/>
        <end position="602"/>
    </location>
</feature>
<reference evidence="5 6" key="1">
    <citation type="submission" date="2018-03" db="EMBL/GenBank/DDBJ databases">
        <authorList>
            <person name="Guldener U."/>
        </authorList>
    </citation>
    <scope>NUCLEOTIDE SEQUENCE [LARGE SCALE GENOMIC DNA]</scope>
    <source>
        <strain evidence="5 6">NBRC100155</strain>
    </source>
</reference>
<dbReference type="PROSITE" id="PS51015">
    <property type="entry name" value="YDG"/>
    <property type="match status" value="1"/>
</dbReference>
<dbReference type="InterPro" id="IPR036987">
    <property type="entry name" value="SRA-YDG_sf"/>
</dbReference>
<organism evidence="5 6">
    <name type="scientific">Ustilago trichophora</name>
    <dbReference type="NCBI Taxonomy" id="86804"/>
    <lineage>
        <taxon>Eukaryota</taxon>
        <taxon>Fungi</taxon>
        <taxon>Dikarya</taxon>
        <taxon>Basidiomycota</taxon>
        <taxon>Ustilaginomycotina</taxon>
        <taxon>Ustilaginomycetes</taxon>
        <taxon>Ustilaginales</taxon>
        <taxon>Ustilaginaceae</taxon>
        <taxon>Ustilago</taxon>
    </lineage>
</organism>
<feature type="compositionally biased region" description="Acidic residues" evidence="3">
    <location>
        <begin position="88"/>
        <end position="102"/>
    </location>
</feature>
<evidence type="ECO:0000256" key="2">
    <source>
        <dbReference type="PROSITE-ProRule" id="PRU00358"/>
    </source>
</evidence>
<dbReference type="Proteomes" id="UP000324022">
    <property type="component" value="Unassembled WGS sequence"/>
</dbReference>
<feature type="region of interest" description="Disordered" evidence="3">
    <location>
        <begin position="440"/>
        <end position="479"/>
    </location>
</feature>
<dbReference type="InterPro" id="IPR045134">
    <property type="entry name" value="UHRF1/2-like"/>
</dbReference>
<dbReference type="SUPFAM" id="SSF88697">
    <property type="entry name" value="PUA domain-like"/>
    <property type="match status" value="1"/>
</dbReference>
<dbReference type="EMBL" id="OOIN01000030">
    <property type="protein sequence ID" value="SPO29956.1"/>
    <property type="molecule type" value="Genomic_DNA"/>
</dbReference>
<feature type="region of interest" description="Disordered" evidence="3">
    <location>
        <begin position="335"/>
        <end position="365"/>
    </location>
</feature>
<feature type="compositionally biased region" description="Pro residues" evidence="3">
    <location>
        <begin position="510"/>
        <end position="526"/>
    </location>
</feature>
<dbReference type="FunFam" id="2.30.280.10:FF:000005">
    <property type="entry name" value="E3 ubiquitin-protein ligase UHRF1"/>
    <property type="match status" value="1"/>
</dbReference>
<proteinExistence type="predicted"/>
<keyword evidence="1 2" id="KW-0539">Nucleus</keyword>
<feature type="region of interest" description="Disordered" evidence="3">
    <location>
        <begin position="132"/>
        <end position="256"/>
    </location>
</feature>
<name>A0A5C3EJX5_9BASI</name>
<dbReference type="InterPro" id="IPR003105">
    <property type="entry name" value="SRA_YDG"/>
</dbReference>
<dbReference type="GO" id="GO:0005634">
    <property type="term" value="C:nucleus"/>
    <property type="evidence" value="ECO:0007669"/>
    <property type="project" value="UniProtKB-SubCell"/>
</dbReference>
<evidence type="ECO:0000256" key="3">
    <source>
        <dbReference type="SAM" id="MobiDB-lite"/>
    </source>
</evidence>
<accession>A0A5C3EJX5</accession>
<dbReference type="OrthoDB" id="2270193at2759"/>
<dbReference type="InterPro" id="IPR015947">
    <property type="entry name" value="PUA-like_sf"/>
</dbReference>
<feature type="compositionally biased region" description="Acidic residues" evidence="3">
    <location>
        <begin position="575"/>
        <end position="589"/>
    </location>
</feature>
<dbReference type="GO" id="GO:0044027">
    <property type="term" value="P:negative regulation of gene expression via chromosomal CpG island methylation"/>
    <property type="evidence" value="ECO:0007669"/>
    <property type="project" value="TreeGrafter"/>
</dbReference>
<evidence type="ECO:0000259" key="4">
    <source>
        <dbReference type="PROSITE" id="PS51015"/>
    </source>
</evidence>
<dbReference type="Gene3D" id="2.30.280.10">
    <property type="entry name" value="SRA-YDG"/>
    <property type="match status" value="1"/>
</dbReference>
<protein>
    <recommendedName>
        <fullName evidence="4">YDG domain-containing protein</fullName>
    </recommendedName>
</protein>
<sequence>MVREDTLDYEQQREANIRANHELLSSLGIAPAKKAATRSTLVGVKSTRSATVAANGGAASKRQTRNPTSGSSGKSATAAQQQTNENAQDNEEAEPIDADGGDEDYEAQRAANIRANLELMMSLGLYQTSASINPKPAATPKAAPKPKTSSSSSSSHAAIMERPKRITRRVSRMLDSPRQPFSSIRKMKRALSDDFIYPSSGKRSRRRGSYTPSDEFESDSDSAYTPSRSKRYKGGNPFARRSLNPTRSYRDSTELQRSADRLGVRIHDPKRFGSIPGIPVGTWWEKRIHCSTDAVHAPTVAGISGDASVGCWSICLSGGYEDDIDSGTSFTYTGSGGRDLKGTKQNPKNLRTAPQSKDQSWDGKNAALKKSVETGKPIRVVRGYKGANEYCPKEGYVYSGLYRVKKAWMERGASGFLVCRFEFERLQGQDVLPTFDHSVQDEEEEGENANEQEKDNEEEEEEGEGEGEGEEEDDEVREVTQREIRLLNRIKSISSSSIKNQPTIDLTSPSPEPEPSPSPSPSPSPNPLSVSLLESTLTSPSPHPILQTNSKDHPFDRSAYIIISSSSSDSNSDSDKEEGETEQQLELELDQNPKIKPTQGLANNQSWVPFSFSRFRKNISSIV</sequence>
<feature type="region of interest" description="Disordered" evidence="3">
    <location>
        <begin position="49"/>
        <end position="102"/>
    </location>
</feature>
<feature type="compositionally biased region" description="Low complexity" evidence="3">
    <location>
        <begin position="561"/>
        <end position="571"/>
    </location>
</feature>
<dbReference type="GO" id="GO:0016567">
    <property type="term" value="P:protein ubiquitination"/>
    <property type="evidence" value="ECO:0007669"/>
    <property type="project" value="TreeGrafter"/>
</dbReference>
<dbReference type="GO" id="GO:0061630">
    <property type="term" value="F:ubiquitin protein ligase activity"/>
    <property type="evidence" value="ECO:0007669"/>
    <property type="project" value="TreeGrafter"/>
</dbReference>
<dbReference type="Pfam" id="PF02182">
    <property type="entry name" value="SAD_SRA"/>
    <property type="match status" value="1"/>
</dbReference>
<feature type="domain" description="YDG" evidence="4">
    <location>
        <begin position="273"/>
        <end position="425"/>
    </location>
</feature>